<name>A0A2L2T4J7_9HYPO</name>
<proteinExistence type="predicted"/>
<organism evidence="1 2">
    <name type="scientific">Fusarium venenatum</name>
    <dbReference type="NCBI Taxonomy" id="56646"/>
    <lineage>
        <taxon>Eukaryota</taxon>
        <taxon>Fungi</taxon>
        <taxon>Dikarya</taxon>
        <taxon>Ascomycota</taxon>
        <taxon>Pezizomycotina</taxon>
        <taxon>Sordariomycetes</taxon>
        <taxon>Hypocreomycetidae</taxon>
        <taxon>Hypocreales</taxon>
        <taxon>Nectriaceae</taxon>
        <taxon>Fusarium</taxon>
    </lineage>
</organism>
<dbReference type="STRING" id="56646.A0A2L2T4J7"/>
<evidence type="ECO:0000313" key="1">
    <source>
        <dbReference type="EMBL" id="CEI38768.1"/>
    </source>
</evidence>
<accession>A0A2L2T4J7</accession>
<sequence>MYGLESSTKVTDPFTSIECDKEKQPALGTATETVRTLRADVSRENVIISKPPLFQQERNTHTQAVREIAEAVLARLELPPQAKSDYESTFSSHWWQALENIDAYARPYADMLAWAHYYPSLSYNNFVMGGLKHPDKLAPSTNIFLNGEQQTVSVMGGAIEKITIQDDLASKL</sequence>
<dbReference type="Proteomes" id="UP000245910">
    <property type="component" value="Chromosome IIII"/>
</dbReference>
<keyword evidence="2" id="KW-1185">Reference proteome</keyword>
<dbReference type="AlphaFoldDB" id="A0A2L2T4J7"/>
<evidence type="ECO:0000313" key="2">
    <source>
        <dbReference type="Proteomes" id="UP000245910"/>
    </source>
</evidence>
<protein>
    <submittedName>
        <fullName evidence="1">Uncharacterized protein</fullName>
    </submittedName>
</protein>
<reference evidence="2" key="1">
    <citation type="submission" date="2014-10" db="EMBL/GenBank/DDBJ databases">
        <authorList>
            <person name="King R."/>
        </authorList>
    </citation>
    <scope>NUCLEOTIDE SEQUENCE [LARGE SCALE GENOMIC DNA]</scope>
    <source>
        <strain evidence="2">A3/5</strain>
    </source>
</reference>
<dbReference type="EMBL" id="LN649232">
    <property type="protein sequence ID" value="CEI38768.1"/>
    <property type="molecule type" value="Genomic_DNA"/>
</dbReference>